<organism evidence="3 4">
    <name type="scientific">Pseudooceanicola nitratireducens</name>
    <dbReference type="NCBI Taxonomy" id="517719"/>
    <lineage>
        <taxon>Bacteria</taxon>
        <taxon>Pseudomonadati</taxon>
        <taxon>Pseudomonadota</taxon>
        <taxon>Alphaproteobacteria</taxon>
        <taxon>Rhodobacterales</taxon>
        <taxon>Paracoccaceae</taxon>
        <taxon>Pseudooceanicola</taxon>
    </lineage>
</organism>
<dbReference type="InterPro" id="IPR000792">
    <property type="entry name" value="Tscrpt_reg_LuxR_C"/>
</dbReference>
<dbReference type="STRING" id="517719.SAMN05421762_2579"/>
<dbReference type="EMBL" id="FOLX01000001">
    <property type="protein sequence ID" value="SFC88468.1"/>
    <property type="molecule type" value="Genomic_DNA"/>
</dbReference>
<keyword evidence="4" id="KW-1185">Reference proteome</keyword>
<dbReference type="SUPFAM" id="SSF46894">
    <property type="entry name" value="C-terminal effector domain of the bipartite response regulators"/>
    <property type="match status" value="1"/>
</dbReference>
<dbReference type="PROSITE" id="PS50043">
    <property type="entry name" value="HTH_LUXR_2"/>
    <property type="match status" value="1"/>
</dbReference>
<dbReference type="Gene3D" id="3.40.50.1820">
    <property type="entry name" value="alpha/beta hydrolase"/>
    <property type="match status" value="1"/>
</dbReference>
<feature type="compositionally biased region" description="Polar residues" evidence="1">
    <location>
        <begin position="11"/>
        <end position="23"/>
    </location>
</feature>
<dbReference type="Proteomes" id="UP000231644">
    <property type="component" value="Unassembled WGS sequence"/>
</dbReference>
<dbReference type="InterPro" id="IPR016032">
    <property type="entry name" value="Sig_transdc_resp-reg_C-effctor"/>
</dbReference>
<dbReference type="GO" id="GO:0006355">
    <property type="term" value="P:regulation of DNA-templated transcription"/>
    <property type="evidence" value="ECO:0007669"/>
    <property type="project" value="InterPro"/>
</dbReference>
<dbReference type="InterPro" id="IPR036388">
    <property type="entry name" value="WH-like_DNA-bd_sf"/>
</dbReference>
<feature type="domain" description="HTH luxR-type" evidence="2">
    <location>
        <begin position="275"/>
        <end position="340"/>
    </location>
</feature>
<feature type="compositionally biased region" description="Polar residues" evidence="1">
    <location>
        <begin position="33"/>
        <end position="43"/>
    </location>
</feature>
<feature type="region of interest" description="Disordered" evidence="1">
    <location>
        <begin position="1"/>
        <end position="75"/>
    </location>
</feature>
<dbReference type="CDD" id="cd06170">
    <property type="entry name" value="LuxR_C_like"/>
    <property type="match status" value="1"/>
</dbReference>
<dbReference type="OrthoDB" id="9804723at2"/>
<protein>
    <submittedName>
        <fullName evidence="3">Regulatory protein, luxR family</fullName>
    </submittedName>
</protein>
<evidence type="ECO:0000313" key="4">
    <source>
        <dbReference type="Proteomes" id="UP000231644"/>
    </source>
</evidence>
<evidence type="ECO:0000259" key="2">
    <source>
        <dbReference type="PROSITE" id="PS50043"/>
    </source>
</evidence>
<reference evidence="3 4" key="1">
    <citation type="submission" date="2016-10" db="EMBL/GenBank/DDBJ databases">
        <authorList>
            <person name="de Groot N.N."/>
        </authorList>
    </citation>
    <scope>NUCLEOTIDE SEQUENCE [LARGE SCALE GENOMIC DNA]</scope>
    <source>
        <strain evidence="3 4">DSM 29619</strain>
    </source>
</reference>
<proteinExistence type="predicted"/>
<evidence type="ECO:0000256" key="1">
    <source>
        <dbReference type="SAM" id="MobiDB-lite"/>
    </source>
</evidence>
<dbReference type="AlphaFoldDB" id="A0A1I1MYZ8"/>
<dbReference type="InterPro" id="IPR029058">
    <property type="entry name" value="AB_hydrolase_fold"/>
</dbReference>
<name>A0A1I1MYZ8_9RHOB</name>
<accession>A0A1I1MYZ8</accession>
<sequence length="669" mass="72844">MLNADRGTVRGQGTVSGAQVSKATDSRIARSASEGSAGTTLPSDSRDASAVRSVDPVSADTMPDSTADDAQPGLSPEDAALMSQVLDKLYSPALDPSTLPELLDLWERMIAPQWHGPEGTAKGGLRGLLARSSLPRHIRQVEDLLLKAIGQSNRRAEDLALMPYRMTVALTLDRQMRVTGVSRAAHDRLGISRGVALSGLHLKREDLRAISRAAVELFRTRAADEPPLPSLIRARTEKDGQAVLVSLHLCRPDRHPPFVLMATTETHWTANALARLRDTLGLSQAELEVLTALAKNHSLAEIADLRGRSLNTVRTQVKSLLSKTETSSQADLMRLALTSVPISAPDAPLDTAAMISGRVARAGLELPELPFQVLYRPDGRSVDFLEFGDPNGRPVIYFCANFGMCRWPADGEFTAGQTGLRVIVPIRPGYGGSTPLPLGIDRAQAVAEDVIALMDRLDIPAAHCLVLDEDMPFAARLHAIAPDRVLGVLGCGASLPFLRDAQYQRMGRWHRFVLGTARFAPQFLSFASRAGFAMARQLGKAEFVRLIYSGSPSDVATTRSPRIFDALECGTEILMGEGVDASDAYIEDTRVFHVTDWHQEFRAMADSVQVVAMIGSDDQAVAPETVGEYRVDFPQVRIIMVQNAGIFLLFQHCFEVLRQLEELMHLTKA</sequence>
<evidence type="ECO:0000313" key="3">
    <source>
        <dbReference type="EMBL" id="SFC88468.1"/>
    </source>
</evidence>
<gene>
    <name evidence="3" type="ORF">SAMN05421762_2579</name>
</gene>
<dbReference type="SUPFAM" id="SSF53474">
    <property type="entry name" value="alpha/beta-Hydrolases"/>
    <property type="match status" value="1"/>
</dbReference>
<dbReference type="GO" id="GO:0003677">
    <property type="term" value="F:DNA binding"/>
    <property type="evidence" value="ECO:0007669"/>
    <property type="project" value="InterPro"/>
</dbReference>
<dbReference type="Gene3D" id="1.10.10.10">
    <property type="entry name" value="Winged helix-like DNA-binding domain superfamily/Winged helix DNA-binding domain"/>
    <property type="match status" value="1"/>
</dbReference>
<dbReference type="SMART" id="SM00421">
    <property type="entry name" value="HTH_LUXR"/>
    <property type="match status" value="1"/>
</dbReference>